<dbReference type="SUPFAM" id="SSF52200">
    <property type="entry name" value="Toll/Interleukin receptor TIR domain"/>
    <property type="match status" value="1"/>
</dbReference>
<dbReference type="Gene3D" id="3.40.50.10140">
    <property type="entry name" value="Toll/interleukin-1 receptor homology (TIR) domain"/>
    <property type="match status" value="1"/>
</dbReference>
<evidence type="ECO:0000313" key="2">
    <source>
        <dbReference type="EMBL" id="QPC80919.1"/>
    </source>
</evidence>
<dbReference type="InterPro" id="IPR035897">
    <property type="entry name" value="Toll_tir_struct_dom_sf"/>
</dbReference>
<sequence length="297" mass="33421">MTQMFISYSRKDSTCVNQVVDELNKSDFETWFDKASLEITQDWLDRIESAIKASGVFVLFWSKNASESDYVKHELSFARLQSISGKLKVLAIMLDDMPLPMPHLQAYDMKHGCTNSSVAAFVSGLPSEWRAFSYKKSLRDQPYTDIPDTADLVSVLYDANDYCQAYIVGPPDKALPKSPENLAICLQFSRNVGDDMLSPVINTVGKSMWMLHILGPEKGGRYMLDNDDPAMWESARQFVIKSIQSVGASANTTLHFFAQTPATLMGGITIPFYRFWHVKIYNFGGSDYAEVLDIPRS</sequence>
<reference evidence="2 3" key="1">
    <citation type="submission" date="2020-02" db="EMBL/GenBank/DDBJ databases">
        <authorList>
            <person name="Zheng R.K."/>
            <person name="Sun C.M."/>
        </authorList>
    </citation>
    <scope>NUCLEOTIDE SEQUENCE [LARGE SCALE GENOMIC DNA]</scope>
    <source>
        <strain evidence="3">rifampicinis</strain>
    </source>
</reference>
<dbReference type="GO" id="GO:0007165">
    <property type="term" value="P:signal transduction"/>
    <property type="evidence" value="ECO:0007669"/>
    <property type="project" value="InterPro"/>
</dbReference>
<dbReference type="RefSeq" id="WP_195168994.1">
    <property type="nucleotide sequence ID" value="NZ_CP062983.1"/>
</dbReference>
<proteinExistence type="predicted"/>
<protein>
    <submittedName>
        <fullName evidence="2">Toll/interleukin-1 receptor domain-containing protein</fullName>
    </submittedName>
</protein>
<name>A0A7S8E5T5_9CHLR</name>
<dbReference type="KEGG" id="pmet:G4Y79_14515"/>
<evidence type="ECO:0000313" key="3">
    <source>
        <dbReference type="Proteomes" id="UP000594468"/>
    </source>
</evidence>
<feature type="domain" description="TIR" evidence="1">
    <location>
        <begin position="1"/>
        <end position="126"/>
    </location>
</feature>
<keyword evidence="3" id="KW-1185">Reference proteome</keyword>
<organism evidence="2 3">
    <name type="scientific">Phototrophicus methaneseepsis</name>
    <dbReference type="NCBI Taxonomy" id="2710758"/>
    <lineage>
        <taxon>Bacteria</taxon>
        <taxon>Bacillati</taxon>
        <taxon>Chloroflexota</taxon>
        <taxon>Candidatus Thermofontia</taxon>
        <taxon>Phototrophicales</taxon>
        <taxon>Phototrophicaceae</taxon>
        <taxon>Phototrophicus</taxon>
    </lineage>
</organism>
<keyword evidence="2" id="KW-0675">Receptor</keyword>
<accession>A0A7S8E5T5</accession>
<dbReference type="PROSITE" id="PS50104">
    <property type="entry name" value="TIR"/>
    <property type="match status" value="1"/>
</dbReference>
<evidence type="ECO:0000259" key="1">
    <source>
        <dbReference type="PROSITE" id="PS50104"/>
    </source>
</evidence>
<gene>
    <name evidence="2" type="ORF">G4Y79_14515</name>
</gene>
<dbReference type="Proteomes" id="UP000594468">
    <property type="component" value="Chromosome"/>
</dbReference>
<dbReference type="Pfam" id="PF13676">
    <property type="entry name" value="TIR_2"/>
    <property type="match status" value="1"/>
</dbReference>
<dbReference type="EMBL" id="CP062983">
    <property type="protein sequence ID" value="QPC80919.1"/>
    <property type="molecule type" value="Genomic_DNA"/>
</dbReference>
<dbReference type="AlphaFoldDB" id="A0A7S8E5T5"/>
<dbReference type="InterPro" id="IPR000157">
    <property type="entry name" value="TIR_dom"/>
</dbReference>